<dbReference type="GO" id="GO:0003682">
    <property type="term" value="F:chromatin binding"/>
    <property type="evidence" value="ECO:0007669"/>
    <property type="project" value="TreeGrafter"/>
</dbReference>
<dbReference type="Proteomes" id="UP000007148">
    <property type="component" value="Unassembled WGS sequence"/>
</dbReference>
<dbReference type="GO" id="GO:0007064">
    <property type="term" value="P:mitotic sister chromatid cohesion"/>
    <property type="evidence" value="ECO:0007669"/>
    <property type="project" value="TreeGrafter"/>
</dbReference>
<dbReference type="Gene3D" id="1.10.10.580">
    <property type="entry name" value="Structural maintenance of chromosome 1. Chain E"/>
    <property type="match status" value="1"/>
</dbReference>
<keyword evidence="3" id="KW-0539">Nucleus</keyword>
<feature type="domain" description="Rad21/Rec8-like protein C-terminal eukaryotic" evidence="5">
    <location>
        <begin position="561"/>
        <end position="610"/>
    </location>
</feature>
<dbReference type="GO" id="GO:0005634">
    <property type="term" value="C:nucleus"/>
    <property type="evidence" value="ECO:0007669"/>
    <property type="project" value="UniProtKB-SubCell"/>
</dbReference>
<dbReference type="eggNOG" id="KOG1213">
    <property type="taxonomic scope" value="Eukaryota"/>
</dbReference>
<comment type="caution">
    <text evidence="7">The sequence shown here is derived from an EMBL/GenBank/DDBJ whole genome shotgun (WGS) entry which is preliminary data.</text>
</comment>
<dbReference type="PANTHER" id="PTHR12585:SF69">
    <property type="entry name" value="FI11703P"/>
    <property type="match status" value="1"/>
</dbReference>
<gene>
    <name evidence="7" type="ORF">PIIN_05953</name>
</gene>
<dbReference type="OMA" id="PGIVDMT"/>
<comment type="similarity">
    <text evidence="2">Belongs to the rad21 family.</text>
</comment>
<dbReference type="EMBL" id="CAFZ01000144">
    <property type="protein sequence ID" value="CCA72018.1"/>
    <property type="molecule type" value="Genomic_DNA"/>
</dbReference>
<organism evidence="7 8">
    <name type="scientific">Serendipita indica (strain DSM 11827)</name>
    <name type="common">Root endophyte fungus</name>
    <name type="synonym">Piriformospora indica</name>
    <dbReference type="NCBI Taxonomy" id="1109443"/>
    <lineage>
        <taxon>Eukaryota</taxon>
        <taxon>Fungi</taxon>
        <taxon>Dikarya</taxon>
        <taxon>Basidiomycota</taxon>
        <taxon>Agaricomycotina</taxon>
        <taxon>Agaricomycetes</taxon>
        <taxon>Sebacinales</taxon>
        <taxon>Serendipitaceae</taxon>
        <taxon>Serendipita</taxon>
    </lineage>
</organism>
<accession>G4TL32</accession>
<dbReference type="OrthoDB" id="10071381at2759"/>
<feature type="compositionally biased region" description="Basic residues" evidence="4">
    <location>
        <begin position="292"/>
        <end position="302"/>
    </location>
</feature>
<feature type="region of interest" description="Disordered" evidence="4">
    <location>
        <begin position="394"/>
        <end position="453"/>
    </location>
</feature>
<feature type="region of interest" description="Disordered" evidence="4">
    <location>
        <begin position="506"/>
        <end position="534"/>
    </location>
</feature>
<dbReference type="Pfam" id="PF04824">
    <property type="entry name" value="Rad21_Rec8"/>
    <property type="match status" value="1"/>
</dbReference>
<sequence length="622" mass="68559">MAMFFADAILSKKGPLARVWLAAHYERKLSKTQTLQTDIGQSAKAIESRPLALRISGQLLLGVCRIYSRKAKYLLDDCNEALVKIKMAFRPGVVDMTEEQLAVPTNAITLQGDGFNLDLFGDTWDFEVTQKTSGKHLAREADINLPMQEDFTMMIDGPGDWGMEEGGFGDLDLGFDDMFQGDADDSMAVEVLRDAAPARSARESLASALQLREDHIRPDELSRDNGDFGDPADNFGDVGDLGLDFGDAGNLDDQPALGDLTLEESRRSSPISEPPEPTTPKDDEVQEETPKKKSPKKRKIKEKKQVIDPITELNDRAGRRNGLTFSKADVSAITTNYGYLPDSEVVMGLMEIRADPLAHFFPIKVTDAGSFYCMAPPGLAPEISDLFLFPAGQAAGHKRKGGGRNDRSSKRPRLESEPVEDPEVLRGRAGTEPPSFDQGHIDFGDESGIIPADESLPLDDFQFQVDDSLHLDQQPSSRHATPAADAYDDNFRSYADEDCPVAMFDTQPQTQDMGPNVSASQRSAEEKEEVENKDGYSRNTVKAIGLLRHELKGHTQGTNGSLSFTELTDKGSRRAASSFFFELLVLGTRDCVKLKQSQEFGDIQIKGKQKLWEGRLHHDIPA</sequence>
<dbReference type="InterPro" id="IPR039781">
    <property type="entry name" value="Rad21/Rec8-like"/>
</dbReference>
<dbReference type="Pfam" id="PF04825">
    <property type="entry name" value="Rad21_Rec8_N"/>
    <property type="match status" value="1"/>
</dbReference>
<feature type="compositionally biased region" description="Polar residues" evidence="4">
    <location>
        <begin position="506"/>
        <end position="522"/>
    </location>
</feature>
<reference evidence="7 8" key="1">
    <citation type="journal article" date="2011" name="PLoS Pathog.">
        <title>Endophytic Life Strategies Decoded by Genome and Transcriptome Analyses of the Mutualistic Root Symbiont Piriformospora indica.</title>
        <authorList>
            <person name="Zuccaro A."/>
            <person name="Lahrmann U."/>
            <person name="Guldener U."/>
            <person name="Langen G."/>
            <person name="Pfiffi S."/>
            <person name="Biedenkopf D."/>
            <person name="Wong P."/>
            <person name="Samans B."/>
            <person name="Grimm C."/>
            <person name="Basiewicz M."/>
            <person name="Murat C."/>
            <person name="Martin F."/>
            <person name="Kogel K.H."/>
        </authorList>
    </citation>
    <scope>NUCLEOTIDE SEQUENCE [LARGE SCALE GENOMIC DNA]</scope>
    <source>
        <strain evidence="7 8">DSM 11827</strain>
    </source>
</reference>
<keyword evidence="8" id="KW-1185">Reference proteome</keyword>
<dbReference type="GO" id="GO:0030892">
    <property type="term" value="C:mitotic cohesin complex"/>
    <property type="evidence" value="ECO:0007669"/>
    <property type="project" value="TreeGrafter"/>
</dbReference>
<dbReference type="InterPro" id="IPR023093">
    <property type="entry name" value="ScpA-like_C"/>
</dbReference>
<feature type="compositionally biased region" description="Basic and acidic residues" evidence="4">
    <location>
        <begin position="279"/>
        <end position="291"/>
    </location>
</feature>
<dbReference type="InterPro" id="IPR036390">
    <property type="entry name" value="WH_DNA-bd_sf"/>
</dbReference>
<evidence type="ECO:0000259" key="5">
    <source>
        <dbReference type="Pfam" id="PF04824"/>
    </source>
</evidence>
<evidence type="ECO:0000259" key="6">
    <source>
        <dbReference type="Pfam" id="PF04825"/>
    </source>
</evidence>
<comment type="subcellular location">
    <subcellularLocation>
        <location evidence="1">Nucleus</location>
    </subcellularLocation>
</comment>
<feature type="region of interest" description="Disordered" evidence="4">
    <location>
        <begin position="216"/>
        <end position="241"/>
    </location>
</feature>
<dbReference type="STRING" id="1109443.G4TL32"/>
<dbReference type="SUPFAM" id="SSF46785">
    <property type="entry name" value="Winged helix' DNA-binding domain"/>
    <property type="match status" value="1"/>
</dbReference>
<evidence type="ECO:0000256" key="2">
    <source>
        <dbReference type="ARBA" id="ARBA00009870"/>
    </source>
</evidence>
<protein>
    <submittedName>
        <fullName evidence="7">Related to Double-strand-break repair protein rad21</fullName>
    </submittedName>
</protein>
<proteinExistence type="inferred from homology"/>
<evidence type="ECO:0000256" key="3">
    <source>
        <dbReference type="ARBA" id="ARBA00023242"/>
    </source>
</evidence>
<dbReference type="AlphaFoldDB" id="G4TL32"/>
<feature type="compositionally biased region" description="Basic and acidic residues" evidence="4">
    <location>
        <begin position="403"/>
        <end position="416"/>
    </location>
</feature>
<dbReference type="HOGENOM" id="CLU_015775_0_0_1"/>
<evidence type="ECO:0000313" key="8">
    <source>
        <dbReference type="Proteomes" id="UP000007148"/>
    </source>
</evidence>
<dbReference type="FunCoup" id="G4TL32">
    <property type="interactions" value="280"/>
</dbReference>
<feature type="domain" description="Rad21/Rec8-like protein N-terminal" evidence="6">
    <location>
        <begin position="3"/>
        <end position="100"/>
    </location>
</feature>
<name>G4TL32_SERID</name>
<evidence type="ECO:0000256" key="4">
    <source>
        <dbReference type="SAM" id="MobiDB-lite"/>
    </source>
</evidence>
<evidence type="ECO:0000256" key="1">
    <source>
        <dbReference type="ARBA" id="ARBA00004123"/>
    </source>
</evidence>
<feature type="compositionally biased region" description="Basic and acidic residues" evidence="4">
    <location>
        <begin position="216"/>
        <end position="226"/>
    </location>
</feature>
<feature type="region of interest" description="Disordered" evidence="4">
    <location>
        <begin position="263"/>
        <end position="305"/>
    </location>
</feature>
<dbReference type="GO" id="GO:1990414">
    <property type="term" value="P:replication-born double-strand break repair via sister chromatid exchange"/>
    <property type="evidence" value="ECO:0007669"/>
    <property type="project" value="TreeGrafter"/>
</dbReference>
<dbReference type="InterPro" id="IPR006910">
    <property type="entry name" value="Rad21_Rec8_N"/>
</dbReference>
<dbReference type="InParanoid" id="G4TL32"/>
<evidence type="ECO:0000313" key="7">
    <source>
        <dbReference type="EMBL" id="CCA72018.1"/>
    </source>
</evidence>
<dbReference type="InterPro" id="IPR006909">
    <property type="entry name" value="Rad21/Rec8_C_eu"/>
</dbReference>
<dbReference type="PANTHER" id="PTHR12585">
    <property type="entry name" value="SCC1 / RAD21 FAMILY MEMBER"/>
    <property type="match status" value="1"/>
</dbReference>